<keyword evidence="7 15" id="KW-0479">Metal-binding</keyword>
<evidence type="ECO:0000256" key="15">
    <source>
        <dbReference type="RuleBase" id="RU368121"/>
    </source>
</evidence>
<keyword evidence="12 15" id="KW-0325">Glycoprotein</keyword>
<keyword evidence="19" id="KW-1185">Reference proteome</keyword>
<dbReference type="InterPro" id="IPR027791">
    <property type="entry name" value="Galactosyl_T_C"/>
</dbReference>
<reference evidence="18" key="2">
    <citation type="submission" date="2025-09" db="UniProtKB">
        <authorList>
            <consortium name="Ensembl"/>
        </authorList>
    </citation>
    <scope>IDENTIFICATION</scope>
</reference>
<dbReference type="GO" id="GO:0003945">
    <property type="term" value="F:N-acetyllactosamine synthase activity"/>
    <property type="evidence" value="ECO:0007669"/>
    <property type="project" value="UniProtKB-EC"/>
</dbReference>
<evidence type="ECO:0000256" key="6">
    <source>
        <dbReference type="ARBA" id="ARBA00022692"/>
    </source>
</evidence>
<comment type="catalytic activity">
    <reaction evidence="14">
        <text>N-acetyl-D-glucosamine + UDP-alpha-D-galactose = beta-D-galactosyl-(1-&gt;4)-N-acetyl-D-glucosamine + UDP + H(+)</text>
        <dbReference type="Rhea" id="RHEA:17745"/>
        <dbReference type="ChEBI" id="CHEBI:15378"/>
        <dbReference type="ChEBI" id="CHEBI:58223"/>
        <dbReference type="ChEBI" id="CHEBI:60152"/>
        <dbReference type="ChEBI" id="CHEBI:66914"/>
        <dbReference type="ChEBI" id="CHEBI:506227"/>
        <dbReference type="EC" id="2.4.1.90"/>
    </reaction>
    <physiologicalReaction direction="left-to-right" evidence="14">
        <dbReference type="Rhea" id="RHEA:17746"/>
    </physiologicalReaction>
</comment>
<comment type="pathway">
    <text evidence="2 15">Protein modification; protein glycosylation.</text>
</comment>
<dbReference type="GeneTree" id="ENSGT00940000158549"/>
<sequence>MYLLKQVNNTHLFHNSKSLAIKMPRWHPAILLALASLQLACTLLLLASEQGGRARRFLAALFTSEEDGPFDYSHPVDVYTNLSAGLENMGGKSIGDQVFLSPCPVVSPLLLGPISVQLSGPVNLSIVSRRNPWVLPGGRHSPPRCKARHSCAVVIPHRNREPHLAFLLYHLHPVLQRQQLHYAIYVIQQAGNQTFNRAKLMNVGFKEAMRDEEWDCIFFHDVDLIPENDRNLYICADGPKHMAAAMDKFGYKMPYKNYFGGVSGLTPEQYLKMNGFPNSYWGWGGEDDDIANRVLLAGMKISRPSIRLGRYKMIKHKHDAGNAANPNRFTMLAQTRRIWRLEGMNTLNYRRLSREQQPLYTNITVDIGPSERAPARRLHG</sequence>
<name>A0A8C4NEH6_EPTBU</name>
<dbReference type="InterPro" id="IPR003859">
    <property type="entry name" value="Galactosyl_T"/>
</dbReference>
<comment type="function">
    <text evidence="15">Responsible for the synthesis of complex-type N-linked oligosaccharides in many glycoproteins as well as the carbohydrate moieties of glycolipids.</text>
</comment>
<evidence type="ECO:0000256" key="12">
    <source>
        <dbReference type="ARBA" id="ARBA00023180"/>
    </source>
</evidence>
<keyword evidence="15" id="KW-0333">Golgi apparatus</keyword>
<evidence type="ECO:0000259" key="17">
    <source>
        <dbReference type="Pfam" id="PF13733"/>
    </source>
</evidence>
<evidence type="ECO:0000256" key="10">
    <source>
        <dbReference type="ARBA" id="ARBA00023136"/>
    </source>
</evidence>
<evidence type="ECO:0000256" key="3">
    <source>
        <dbReference type="ARBA" id="ARBA00005735"/>
    </source>
</evidence>
<organism evidence="18 19">
    <name type="scientific">Eptatretus burgeri</name>
    <name type="common">Inshore hagfish</name>
    <dbReference type="NCBI Taxonomy" id="7764"/>
    <lineage>
        <taxon>Eukaryota</taxon>
        <taxon>Metazoa</taxon>
        <taxon>Chordata</taxon>
        <taxon>Craniata</taxon>
        <taxon>Vertebrata</taxon>
        <taxon>Cyclostomata</taxon>
        <taxon>Myxini</taxon>
        <taxon>Myxiniformes</taxon>
        <taxon>Myxinidae</taxon>
        <taxon>Eptatretinae</taxon>
        <taxon>Eptatretus</taxon>
    </lineage>
</organism>
<evidence type="ECO:0000313" key="19">
    <source>
        <dbReference type="Proteomes" id="UP000694388"/>
    </source>
</evidence>
<comment type="cofactor">
    <cofactor evidence="15">
        <name>Mn(2+)</name>
        <dbReference type="ChEBI" id="CHEBI:29035"/>
    </cofactor>
</comment>
<evidence type="ECO:0000256" key="7">
    <source>
        <dbReference type="ARBA" id="ARBA00022723"/>
    </source>
</evidence>
<keyword evidence="8 15" id="KW-0735">Signal-anchor</keyword>
<reference evidence="18" key="1">
    <citation type="submission" date="2025-08" db="UniProtKB">
        <authorList>
            <consortium name="Ensembl"/>
        </authorList>
    </citation>
    <scope>IDENTIFICATION</scope>
</reference>
<evidence type="ECO:0000256" key="1">
    <source>
        <dbReference type="ARBA" id="ARBA00004323"/>
    </source>
</evidence>
<dbReference type="GO" id="GO:0046872">
    <property type="term" value="F:metal ion binding"/>
    <property type="evidence" value="ECO:0007669"/>
    <property type="project" value="UniProtKB-UniRule"/>
</dbReference>
<keyword evidence="13 15" id="KW-0464">Manganese</keyword>
<dbReference type="EC" id="2.4.1.-" evidence="15"/>
<dbReference type="PANTHER" id="PTHR19300">
    <property type="entry name" value="BETA-1,4-GALACTOSYLTRANSFERASE"/>
    <property type="match status" value="1"/>
</dbReference>
<feature type="domain" description="Galactosyltransferase C-terminal" evidence="16">
    <location>
        <begin position="240"/>
        <end position="317"/>
    </location>
</feature>
<feature type="domain" description="Galactosyltransferase N-terminal" evidence="17">
    <location>
        <begin position="103"/>
        <end position="235"/>
    </location>
</feature>
<dbReference type="GO" id="GO:0000139">
    <property type="term" value="C:Golgi membrane"/>
    <property type="evidence" value="ECO:0007669"/>
    <property type="project" value="UniProtKB-SubCell"/>
</dbReference>
<dbReference type="Pfam" id="PF02709">
    <property type="entry name" value="Glyco_transf_7C"/>
    <property type="match status" value="1"/>
</dbReference>
<evidence type="ECO:0000256" key="14">
    <source>
        <dbReference type="ARBA" id="ARBA00049413"/>
    </source>
</evidence>
<keyword evidence="6" id="KW-0812">Transmembrane</keyword>
<dbReference type="InterPro" id="IPR029044">
    <property type="entry name" value="Nucleotide-diphossugar_trans"/>
</dbReference>
<comment type="similarity">
    <text evidence="3 15">Belongs to the glycosyltransferase 7 family.</text>
</comment>
<dbReference type="PRINTS" id="PR02050">
    <property type="entry name" value="B14GALTRFASE"/>
</dbReference>
<evidence type="ECO:0000256" key="5">
    <source>
        <dbReference type="ARBA" id="ARBA00022679"/>
    </source>
</evidence>
<dbReference type="CDD" id="cd00899">
    <property type="entry name" value="b4GalT"/>
    <property type="match status" value="1"/>
</dbReference>
<evidence type="ECO:0000259" key="16">
    <source>
        <dbReference type="Pfam" id="PF02709"/>
    </source>
</evidence>
<evidence type="ECO:0000256" key="8">
    <source>
        <dbReference type="ARBA" id="ARBA00022968"/>
    </source>
</evidence>
<dbReference type="SUPFAM" id="SSF53448">
    <property type="entry name" value="Nucleotide-diphospho-sugar transferases"/>
    <property type="match status" value="1"/>
</dbReference>
<proteinExistence type="inferred from homology"/>
<dbReference type="Ensembl" id="ENSEBUT00000006977.1">
    <property type="protein sequence ID" value="ENSEBUP00000006520.1"/>
    <property type="gene ID" value="ENSEBUG00000004300.1"/>
</dbReference>
<dbReference type="AlphaFoldDB" id="A0A8C4NEH6"/>
<dbReference type="Proteomes" id="UP000694388">
    <property type="component" value="Unplaced"/>
</dbReference>
<keyword evidence="9" id="KW-1133">Transmembrane helix</keyword>
<dbReference type="InterPro" id="IPR027995">
    <property type="entry name" value="Galactosyl_T_N"/>
</dbReference>
<evidence type="ECO:0000256" key="13">
    <source>
        <dbReference type="ARBA" id="ARBA00023211"/>
    </source>
</evidence>
<evidence type="ECO:0000256" key="2">
    <source>
        <dbReference type="ARBA" id="ARBA00004922"/>
    </source>
</evidence>
<keyword evidence="11" id="KW-1015">Disulfide bond</keyword>
<keyword evidence="5 15" id="KW-0808">Transferase</keyword>
<accession>A0A8C4NEH6</accession>
<dbReference type="Pfam" id="PF13733">
    <property type="entry name" value="Glyco_transf_7N"/>
    <property type="match status" value="1"/>
</dbReference>
<evidence type="ECO:0000256" key="11">
    <source>
        <dbReference type="ARBA" id="ARBA00023157"/>
    </source>
</evidence>
<comment type="subcellular location">
    <subcellularLocation>
        <location evidence="1 15">Golgi apparatus membrane</location>
        <topology evidence="1 15">Single-pass type II membrane protein</topology>
    </subcellularLocation>
</comment>
<evidence type="ECO:0000313" key="18">
    <source>
        <dbReference type="Ensembl" id="ENSEBUP00000006520.1"/>
    </source>
</evidence>
<dbReference type="GO" id="GO:0032580">
    <property type="term" value="C:Golgi cisterna membrane"/>
    <property type="evidence" value="ECO:0007669"/>
    <property type="project" value="UniProtKB-UniRule"/>
</dbReference>
<dbReference type="PANTHER" id="PTHR19300:SF34">
    <property type="entry name" value="BETA-1,4-GALACTOSYLTRANSFERASE"/>
    <property type="match status" value="1"/>
</dbReference>
<keyword evidence="10" id="KW-0472">Membrane</keyword>
<keyword evidence="4 15" id="KW-0328">Glycosyltransferase</keyword>
<evidence type="ECO:0000256" key="4">
    <source>
        <dbReference type="ARBA" id="ARBA00022676"/>
    </source>
</evidence>
<dbReference type="UniPathway" id="UPA00378"/>
<protein>
    <recommendedName>
        <fullName evidence="15">Beta-1,4-galactosyltransferase</fullName>
        <shortName evidence="15">Beta-1,4-GalTase</shortName>
        <ecNumber evidence="15">2.4.1.-</ecNumber>
    </recommendedName>
</protein>
<dbReference type="FunFam" id="3.90.550.10:FF:000028">
    <property type="entry name" value="beta-1,4-galactosyltransferase 1"/>
    <property type="match status" value="1"/>
</dbReference>
<dbReference type="GO" id="GO:0005975">
    <property type="term" value="P:carbohydrate metabolic process"/>
    <property type="evidence" value="ECO:0007669"/>
    <property type="project" value="InterPro"/>
</dbReference>
<evidence type="ECO:0000256" key="9">
    <source>
        <dbReference type="ARBA" id="ARBA00022989"/>
    </source>
</evidence>
<dbReference type="Gene3D" id="3.90.550.10">
    <property type="entry name" value="Spore Coat Polysaccharide Biosynthesis Protein SpsA, Chain A"/>
    <property type="match status" value="1"/>
</dbReference>